<protein>
    <submittedName>
        <fullName evidence="8">Vacuolar amino acid transporter 1</fullName>
    </submittedName>
</protein>
<accession>A0A443PQT4</accession>
<evidence type="ECO:0000256" key="2">
    <source>
        <dbReference type="ARBA" id="ARBA00022692"/>
    </source>
</evidence>
<feature type="transmembrane region" description="Helical" evidence="6">
    <location>
        <begin position="262"/>
        <end position="282"/>
    </location>
</feature>
<keyword evidence="9" id="KW-1185">Reference proteome</keyword>
<dbReference type="OrthoDB" id="655540at2759"/>
<proteinExistence type="predicted"/>
<feature type="transmembrane region" description="Helical" evidence="6">
    <location>
        <begin position="331"/>
        <end position="352"/>
    </location>
</feature>
<dbReference type="EMBL" id="QPKB01000009">
    <property type="protein sequence ID" value="RWR93112.1"/>
    <property type="molecule type" value="Genomic_DNA"/>
</dbReference>
<feature type="transmembrane region" description="Helical" evidence="6">
    <location>
        <begin position="176"/>
        <end position="196"/>
    </location>
</feature>
<keyword evidence="3" id="KW-0029">Amino-acid transport</keyword>
<keyword evidence="2 6" id="KW-0812">Transmembrane</keyword>
<comment type="caution">
    <text evidence="8">The sequence shown here is derived from an EMBL/GenBank/DDBJ whole genome shotgun (WGS) entry which is preliminary data.</text>
</comment>
<dbReference type="Proteomes" id="UP000283530">
    <property type="component" value="Unassembled WGS sequence"/>
</dbReference>
<dbReference type="Pfam" id="PF01490">
    <property type="entry name" value="Aa_trans"/>
    <property type="match status" value="1"/>
</dbReference>
<keyword evidence="4 6" id="KW-1133">Transmembrane helix</keyword>
<dbReference type="InterPro" id="IPR013057">
    <property type="entry name" value="AA_transpt_TM"/>
</dbReference>
<feature type="transmembrane region" description="Helical" evidence="6">
    <location>
        <begin position="407"/>
        <end position="432"/>
    </location>
</feature>
<name>A0A443PQT4_9MAGN</name>
<keyword evidence="3" id="KW-0813">Transport</keyword>
<feature type="transmembrane region" description="Helical" evidence="6">
    <location>
        <begin position="152"/>
        <end position="170"/>
    </location>
</feature>
<reference evidence="8 9" key="1">
    <citation type="journal article" date="2019" name="Nat. Plants">
        <title>Stout camphor tree genome fills gaps in understanding of flowering plant genome evolution.</title>
        <authorList>
            <person name="Chaw S.M."/>
            <person name="Liu Y.C."/>
            <person name="Wu Y.W."/>
            <person name="Wang H.Y."/>
            <person name="Lin C.I."/>
            <person name="Wu C.S."/>
            <person name="Ke H.M."/>
            <person name="Chang L.Y."/>
            <person name="Hsu C.Y."/>
            <person name="Yang H.T."/>
            <person name="Sudianto E."/>
            <person name="Hsu M.H."/>
            <person name="Wu K.P."/>
            <person name="Wang L.N."/>
            <person name="Leebens-Mack J.H."/>
            <person name="Tsai I.J."/>
        </authorList>
    </citation>
    <scope>NUCLEOTIDE SEQUENCE [LARGE SCALE GENOMIC DNA]</scope>
    <source>
        <strain evidence="9">cv. Chaw 1501</strain>
        <tissue evidence="8">Young leaves</tissue>
    </source>
</reference>
<evidence type="ECO:0000256" key="1">
    <source>
        <dbReference type="ARBA" id="ARBA00004141"/>
    </source>
</evidence>
<evidence type="ECO:0000256" key="5">
    <source>
        <dbReference type="ARBA" id="ARBA00023136"/>
    </source>
</evidence>
<dbReference type="PANTHER" id="PTHR22950">
    <property type="entry name" value="AMINO ACID TRANSPORTER"/>
    <property type="match status" value="1"/>
</dbReference>
<dbReference type="STRING" id="337451.A0A443PQT4"/>
<evidence type="ECO:0000256" key="3">
    <source>
        <dbReference type="ARBA" id="ARBA00022970"/>
    </source>
</evidence>
<evidence type="ECO:0000256" key="6">
    <source>
        <dbReference type="SAM" id="Phobius"/>
    </source>
</evidence>
<evidence type="ECO:0000259" key="7">
    <source>
        <dbReference type="Pfam" id="PF01490"/>
    </source>
</evidence>
<feature type="transmembrane region" description="Helical" evidence="6">
    <location>
        <begin position="503"/>
        <end position="523"/>
    </location>
</feature>
<dbReference type="PANTHER" id="PTHR22950:SF698">
    <property type="entry name" value="AMINO ACID TRANSPORTER TRANSMEMBRANE DOMAIN-CONTAINING PROTEIN"/>
    <property type="match status" value="1"/>
</dbReference>
<dbReference type="GO" id="GO:0015179">
    <property type="term" value="F:L-amino acid transmembrane transporter activity"/>
    <property type="evidence" value="ECO:0007669"/>
    <property type="project" value="TreeGrafter"/>
</dbReference>
<feature type="transmembrane region" description="Helical" evidence="6">
    <location>
        <begin position="289"/>
        <end position="311"/>
    </location>
</feature>
<organism evidence="8 9">
    <name type="scientific">Cinnamomum micranthum f. kanehirae</name>
    <dbReference type="NCBI Taxonomy" id="337451"/>
    <lineage>
        <taxon>Eukaryota</taxon>
        <taxon>Viridiplantae</taxon>
        <taxon>Streptophyta</taxon>
        <taxon>Embryophyta</taxon>
        <taxon>Tracheophyta</taxon>
        <taxon>Spermatophyta</taxon>
        <taxon>Magnoliopsida</taxon>
        <taxon>Magnoliidae</taxon>
        <taxon>Laurales</taxon>
        <taxon>Lauraceae</taxon>
        <taxon>Cinnamomum</taxon>
    </lineage>
</organism>
<evidence type="ECO:0000256" key="4">
    <source>
        <dbReference type="ARBA" id="ARBA00022989"/>
    </source>
</evidence>
<comment type="subcellular location">
    <subcellularLocation>
        <location evidence="1">Membrane</location>
        <topology evidence="1">Multi-pass membrane protein</topology>
    </subcellularLocation>
</comment>
<feature type="transmembrane region" description="Helical" evidence="6">
    <location>
        <begin position="223"/>
        <end position="242"/>
    </location>
</feature>
<feature type="domain" description="Amino acid transporter transmembrane" evidence="7">
    <location>
        <begin position="145"/>
        <end position="524"/>
    </location>
</feature>
<feature type="transmembrane region" description="Helical" evidence="6">
    <location>
        <begin position="469"/>
        <end position="491"/>
    </location>
</feature>
<dbReference type="GO" id="GO:0005774">
    <property type="term" value="C:vacuolar membrane"/>
    <property type="evidence" value="ECO:0007669"/>
    <property type="project" value="TreeGrafter"/>
</dbReference>
<keyword evidence="5 6" id="KW-0472">Membrane</keyword>
<dbReference type="AlphaFoldDB" id="A0A443PQT4"/>
<evidence type="ECO:0000313" key="8">
    <source>
        <dbReference type="EMBL" id="RWR93112.1"/>
    </source>
</evidence>
<feature type="transmembrane region" description="Helical" evidence="6">
    <location>
        <begin position="444"/>
        <end position="463"/>
    </location>
</feature>
<feature type="transmembrane region" description="Helical" evidence="6">
    <location>
        <begin position="364"/>
        <end position="387"/>
    </location>
</feature>
<sequence length="533" mass="58890">MYACTRQLDPKQGIVRSQNKIANITFFITNSHVHLSKISLYQMQPMYHVRIYAIFILLASSSSADQESLHLIASCSKIPDPKQHVEKEEEGSLIQVRMVSSGESASKNHVGVEQDGYEPLLLEYDHRNNNKVFNETEIAHPPYTGTSFIRTLFNGLNALSGVGILSIPYALSEGGWSSLILLLMVAIMCCYTGLLLKRCMDVSPNIRSYSDIGELAFGNKGRVLIAVFMYLELYLVAIEFIILESDNLNKLLPNMSFKVFELTIAGKQAFILIAALVILPTTWLRSMTLLAYISAGGALASIIVVVSVLWAGTLDGVGFHGKGRLINLSGFPTAVSLYAFCYCGHAVFPTIYTSMKDRSQFSKMLLLCFLLCTLNYGTMAVIGYLMYGQELRSQITLNLPLGKISSLIAISTTLINPFTKYGLMITPVANAIEERFQIYNNRAMCLFIRTLLVISTVIVALIVPFFGYLMALIGSFLSSTVSMVLPCLCYLKICRPSRSAKLELLIICVTLAVGVIVTVVGTYTSVRQIVEHL</sequence>
<evidence type="ECO:0000313" key="9">
    <source>
        <dbReference type="Proteomes" id="UP000283530"/>
    </source>
</evidence>
<gene>
    <name evidence="8" type="ORF">CKAN_02234700</name>
</gene>